<dbReference type="InterPro" id="IPR026057">
    <property type="entry name" value="TBL_C"/>
</dbReference>
<dbReference type="GO" id="GO:0000139">
    <property type="term" value="C:Golgi membrane"/>
    <property type="evidence" value="ECO:0007669"/>
    <property type="project" value="UniProtKB-SubCell"/>
</dbReference>
<evidence type="ECO:0000256" key="8">
    <source>
        <dbReference type="SAM" id="MobiDB-lite"/>
    </source>
</evidence>
<dbReference type="InterPro" id="IPR025846">
    <property type="entry name" value="TBL_N"/>
</dbReference>
<dbReference type="PANTHER" id="PTHR32285">
    <property type="entry name" value="PROTEIN TRICHOME BIREFRINGENCE-LIKE 9-RELATED"/>
    <property type="match status" value="1"/>
</dbReference>
<gene>
    <name evidence="11" type="ORF">QJS04_geneDACA011013</name>
</gene>
<evidence type="ECO:0000256" key="5">
    <source>
        <dbReference type="ARBA" id="ARBA00022989"/>
    </source>
</evidence>
<feature type="region of interest" description="Disordered" evidence="8">
    <location>
        <begin position="65"/>
        <end position="87"/>
    </location>
</feature>
<evidence type="ECO:0000313" key="12">
    <source>
        <dbReference type="Proteomes" id="UP001179952"/>
    </source>
</evidence>
<keyword evidence="3" id="KW-0812">Transmembrane</keyword>
<evidence type="ECO:0008006" key="13">
    <source>
        <dbReference type="Google" id="ProtNLM"/>
    </source>
</evidence>
<evidence type="ECO:0000256" key="1">
    <source>
        <dbReference type="ARBA" id="ARBA00004323"/>
    </source>
</evidence>
<dbReference type="PANTHER" id="PTHR32285:SF38">
    <property type="entry name" value="OS01G0614300 PROTEIN"/>
    <property type="match status" value="1"/>
</dbReference>
<reference evidence="11" key="2">
    <citation type="submission" date="2023-06" db="EMBL/GenBank/DDBJ databases">
        <authorList>
            <person name="Ma L."/>
            <person name="Liu K.-W."/>
            <person name="Li Z."/>
            <person name="Hsiao Y.-Y."/>
            <person name="Qi Y."/>
            <person name="Fu T."/>
            <person name="Tang G."/>
            <person name="Zhang D."/>
            <person name="Sun W.-H."/>
            <person name="Liu D.-K."/>
            <person name="Li Y."/>
            <person name="Chen G.-Z."/>
            <person name="Liu X.-D."/>
            <person name="Liao X.-Y."/>
            <person name="Jiang Y.-T."/>
            <person name="Yu X."/>
            <person name="Hao Y."/>
            <person name="Huang J."/>
            <person name="Zhao X.-W."/>
            <person name="Ke S."/>
            <person name="Chen Y.-Y."/>
            <person name="Wu W.-L."/>
            <person name="Hsu J.-L."/>
            <person name="Lin Y.-F."/>
            <person name="Huang M.-D."/>
            <person name="Li C.-Y."/>
            <person name="Huang L."/>
            <person name="Wang Z.-W."/>
            <person name="Zhao X."/>
            <person name="Zhong W.-Y."/>
            <person name="Peng D.-H."/>
            <person name="Ahmad S."/>
            <person name="Lan S."/>
            <person name="Zhang J.-S."/>
            <person name="Tsai W.-C."/>
            <person name="Van De Peer Y."/>
            <person name="Liu Z.-J."/>
        </authorList>
    </citation>
    <scope>NUCLEOTIDE SEQUENCE</scope>
    <source>
        <strain evidence="11">SCP</strain>
        <tissue evidence="11">Leaves</tissue>
    </source>
</reference>
<organism evidence="11 12">
    <name type="scientific">Acorus gramineus</name>
    <name type="common">Dwarf sweet flag</name>
    <dbReference type="NCBI Taxonomy" id="55184"/>
    <lineage>
        <taxon>Eukaryota</taxon>
        <taxon>Viridiplantae</taxon>
        <taxon>Streptophyta</taxon>
        <taxon>Embryophyta</taxon>
        <taxon>Tracheophyta</taxon>
        <taxon>Spermatophyta</taxon>
        <taxon>Magnoliopsida</taxon>
        <taxon>Liliopsida</taxon>
        <taxon>Acoraceae</taxon>
        <taxon>Acorus</taxon>
    </lineage>
</organism>
<evidence type="ECO:0000313" key="11">
    <source>
        <dbReference type="EMBL" id="KAK1276316.1"/>
    </source>
</evidence>
<evidence type="ECO:0000256" key="4">
    <source>
        <dbReference type="ARBA" id="ARBA00022968"/>
    </source>
</evidence>
<evidence type="ECO:0000256" key="6">
    <source>
        <dbReference type="ARBA" id="ARBA00023034"/>
    </source>
</evidence>
<keyword evidence="6" id="KW-0333">Golgi apparatus</keyword>
<evidence type="ECO:0000256" key="2">
    <source>
        <dbReference type="ARBA" id="ARBA00007727"/>
    </source>
</evidence>
<evidence type="ECO:0000256" key="3">
    <source>
        <dbReference type="ARBA" id="ARBA00022692"/>
    </source>
</evidence>
<keyword evidence="12" id="KW-1185">Reference proteome</keyword>
<comment type="caution">
    <text evidence="11">The sequence shown here is derived from an EMBL/GenBank/DDBJ whole genome shotgun (WGS) entry which is preliminary data.</text>
</comment>
<dbReference type="EMBL" id="JAUJYN010000003">
    <property type="protein sequence ID" value="KAK1276316.1"/>
    <property type="molecule type" value="Genomic_DNA"/>
</dbReference>
<dbReference type="Pfam" id="PF14416">
    <property type="entry name" value="PMR5N"/>
    <property type="match status" value="1"/>
</dbReference>
<feature type="compositionally biased region" description="Pro residues" evidence="8">
    <location>
        <begin position="66"/>
        <end position="86"/>
    </location>
</feature>
<reference evidence="11" key="1">
    <citation type="journal article" date="2023" name="Nat. Commun.">
        <title>Diploid and tetraploid genomes of Acorus and the evolution of monocots.</title>
        <authorList>
            <person name="Ma L."/>
            <person name="Liu K.W."/>
            <person name="Li Z."/>
            <person name="Hsiao Y.Y."/>
            <person name="Qi Y."/>
            <person name="Fu T."/>
            <person name="Tang G.D."/>
            <person name="Zhang D."/>
            <person name="Sun W.H."/>
            <person name="Liu D.K."/>
            <person name="Li Y."/>
            <person name="Chen G.Z."/>
            <person name="Liu X.D."/>
            <person name="Liao X.Y."/>
            <person name="Jiang Y.T."/>
            <person name="Yu X."/>
            <person name="Hao Y."/>
            <person name="Huang J."/>
            <person name="Zhao X.W."/>
            <person name="Ke S."/>
            <person name="Chen Y.Y."/>
            <person name="Wu W.L."/>
            <person name="Hsu J.L."/>
            <person name="Lin Y.F."/>
            <person name="Huang M.D."/>
            <person name="Li C.Y."/>
            <person name="Huang L."/>
            <person name="Wang Z.W."/>
            <person name="Zhao X."/>
            <person name="Zhong W.Y."/>
            <person name="Peng D.H."/>
            <person name="Ahmad S."/>
            <person name="Lan S."/>
            <person name="Zhang J.S."/>
            <person name="Tsai W.C."/>
            <person name="Van de Peer Y."/>
            <person name="Liu Z.J."/>
        </authorList>
    </citation>
    <scope>NUCLEOTIDE SEQUENCE</scope>
    <source>
        <strain evidence="11">SCP</strain>
    </source>
</reference>
<evidence type="ECO:0000256" key="7">
    <source>
        <dbReference type="ARBA" id="ARBA00023136"/>
    </source>
</evidence>
<name>A0AAV9BJ16_ACOGR</name>
<proteinExistence type="inferred from homology"/>
<keyword evidence="4" id="KW-0735">Signal-anchor</keyword>
<accession>A0AAV9BJ16</accession>
<keyword evidence="5" id="KW-1133">Transmembrane helix</keyword>
<dbReference type="InterPro" id="IPR029962">
    <property type="entry name" value="TBL"/>
</dbReference>
<feature type="domain" description="Trichome birefringence-like N-terminal" evidence="10">
    <location>
        <begin position="125"/>
        <end position="178"/>
    </location>
</feature>
<evidence type="ECO:0000259" key="10">
    <source>
        <dbReference type="Pfam" id="PF14416"/>
    </source>
</evidence>
<comment type="similarity">
    <text evidence="2">Belongs to the PC-esterase family. TBL subfamily.</text>
</comment>
<dbReference type="Pfam" id="PF13839">
    <property type="entry name" value="PC-Esterase"/>
    <property type="match status" value="1"/>
</dbReference>
<feature type="region of interest" description="Disordered" evidence="8">
    <location>
        <begin position="104"/>
        <end position="124"/>
    </location>
</feature>
<comment type="subcellular location">
    <subcellularLocation>
        <location evidence="1">Golgi apparatus membrane</location>
        <topology evidence="1">Single-pass type II membrane protein</topology>
    </subcellularLocation>
</comment>
<keyword evidence="7" id="KW-0472">Membrane</keyword>
<dbReference type="Proteomes" id="UP001179952">
    <property type="component" value="Unassembled WGS sequence"/>
</dbReference>
<dbReference type="AlphaFoldDB" id="A0AAV9BJ16"/>
<evidence type="ECO:0000259" key="9">
    <source>
        <dbReference type="Pfam" id="PF13839"/>
    </source>
</evidence>
<protein>
    <recommendedName>
        <fullName evidence="13">Trichome birefringence-like N-terminal domain-containing protein</fullName>
    </recommendedName>
</protein>
<feature type="domain" description="Trichome birefringence-like C-terminal" evidence="9">
    <location>
        <begin position="179"/>
        <end position="454"/>
    </location>
</feature>
<dbReference type="GO" id="GO:1990538">
    <property type="term" value="F:xylan O-acetyltransferase activity"/>
    <property type="evidence" value="ECO:0007669"/>
    <property type="project" value="UniProtKB-ARBA"/>
</dbReference>
<feature type="compositionally biased region" description="Pro residues" evidence="8">
    <location>
        <begin position="109"/>
        <end position="124"/>
    </location>
</feature>
<sequence length="465" mass="53155">MESPDLINKKWMICTITSFIGCFLLVLCLDHVRRHGLGVVTLGDIDTSESYFSSLGVKSTKLISASPPPVVKTSPPPPPPPSPPPAIAKVELTNPSDVIESEVVEVELSPPPPPPPPSPPPPPPKCDVFSGRWVYDEAAYPLYHAWQCPFLSEQVSCQKNGRPDSGYEHWRWEPFDCKLPRFDGKDMLERMRGKRVVIAGDSLNRNQWESLTCLLYSVLPPSRAFVKARSSEHKIFKALDYGFTLEFFWSPFLINFYAKQGEKTVLKLEEISPMAPAWRDADIMVFNTGHWWTHRGKFRKWDYMEYKGKMIENIETDVAYRLALRTWARWIDGNVDPARTAVFFRSISPEHKPQNHHWCYNQTQPISDEPYIPSFPGSLIDIAKTTIKDMKTAVKYLNITHLSEYRRDGHTSVYTVRQGKLLTQEQRLQPQNYADCSHWCLPGLPDTWNSLIYASAVLHKPGILL</sequence>